<gene>
    <name evidence="3" type="ORF">EAX62_00085</name>
</gene>
<proteinExistence type="inferred from homology"/>
<reference evidence="3 4" key="1">
    <citation type="submission" date="2018-10" db="EMBL/GenBank/DDBJ databases">
        <title>Tessaracoccus antarcticuss sp. nov., isolated from sediment.</title>
        <authorList>
            <person name="Zhou L.Y."/>
            <person name="Du Z.J."/>
        </authorList>
    </citation>
    <scope>NUCLEOTIDE SEQUENCE [LARGE SCALE GENOMIC DNA]</scope>
    <source>
        <strain evidence="3 4">JDX10</strain>
    </source>
</reference>
<feature type="binding site" description="axial binding residue" evidence="1">
    <location>
        <position position="156"/>
    </location>
    <ligand>
        <name>heme b</name>
        <dbReference type="ChEBI" id="CHEBI:60344"/>
    </ligand>
    <ligandPart>
        <name>Fe</name>
        <dbReference type="ChEBI" id="CHEBI:18248"/>
    </ligandPart>
</feature>
<dbReference type="GO" id="GO:0062213">
    <property type="term" value="F:peroxynitrite isomerase activity"/>
    <property type="evidence" value="ECO:0007669"/>
    <property type="project" value="UniProtKB-UniRule"/>
</dbReference>
<dbReference type="InterPro" id="IPR014878">
    <property type="entry name" value="THAP4-like_heme-bd"/>
</dbReference>
<sequence length="164" mass="18430">MDIQVPKGLNPALTALGWLVGRWEGTGNGTDHDGGDFTFEQRIEFNHNGGEYLYYVSQTFLLEDGETGRPLGMETGFWRPKSDASLEVVLSNSEGWTEILVGKIQVTRIDLMTDAVVRAESAEVTHSSGQRLYGKVENDLMYALDRSTDVHELRPHMWARLTRV</sequence>
<comment type="cofactor">
    <cofactor evidence="1">
        <name>heme b</name>
        <dbReference type="ChEBI" id="CHEBI:60344"/>
    </cofactor>
    <text evidence="1">Binds 1 heme b group per subunit, that coordinates a highly solvent-exposed Fe(III) atom.</text>
</comment>
<dbReference type="GO" id="GO:0046872">
    <property type="term" value="F:metal ion binding"/>
    <property type="evidence" value="ECO:0007669"/>
    <property type="project" value="UniProtKB-KW"/>
</dbReference>
<dbReference type="OrthoDB" id="4804006at2"/>
<comment type="caution">
    <text evidence="3">The sequence shown here is derived from an EMBL/GenBank/DDBJ whole genome shotgun (WGS) entry which is preliminary data.</text>
</comment>
<dbReference type="GO" id="GO:0020037">
    <property type="term" value="F:heme binding"/>
    <property type="evidence" value="ECO:0007669"/>
    <property type="project" value="UniProtKB-UniRule"/>
</dbReference>
<comment type="similarity">
    <text evidence="1">Belongs to the nitrobindin family.</text>
</comment>
<dbReference type="SUPFAM" id="SSF50814">
    <property type="entry name" value="Lipocalins"/>
    <property type="match status" value="1"/>
</dbReference>
<dbReference type="AlphaFoldDB" id="A0A3M0GC52"/>
<dbReference type="HAMAP" id="MF_01297">
    <property type="entry name" value="nitrobindin"/>
    <property type="match status" value="1"/>
</dbReference>
<dbReference type="Pfam" id="PF08768">
    <property type="entry name" value="THAP4_heme-bd"/>
    <property type="match status" value="1"/>
</dbReference>
<keyword evidence="1" id="KW-0349">Heme</keyword>
<keyword evidence="1" id="KW-0479">Metal-binding</keyword>
<accession>A0A3M0GC52</accession>
<comment type="catalytic activity">
    <reaction evidence="1">
        <text>peroxynitrite = nitrate</text>
        <dbReference type="Rhea" id="RHEA:63116"/>
        <dbReference type="ChEBI" id="CHEBI:17632"/>
        <dbReference type="ChEBI" id="CHEBI:25941"/>
    </reaction>
</comment>
<keyword evidence="4" id="KW-1185">Reference proteome</keyword>
<keyword evidence="1" id="KW-0408">Iron</keyword>
<dbReference type="EMBL" id="REFW01000001">
    <property type="protein sequence ID" value="RMB62350.1"/>
    <property type="molecule type" value="Genomic_DNA"/>
</dbReference>
<dbReference type="InterPro" id="IPR022939">
    <property type="entry name" value="Nb(III)_bact/plant"/>
</dbReference>
<dbReference type="PANTHER" id="PTHR15854:SF4">
    <property type="entry name" value="PEROXYNITRITE ISOMERASE THAP4"/>
    <property type="match status" value="1"/>
</dbReference>
<dbReference type="PANTHER" id="PTHR15854">
    <property type="entry name" value="THAP4 PROTEIN"/>
    <property type="match status" value="1"/>
</dbReference>
<feature type="domain" description="THAP4-like heme-binding" evidence="2">
    <location>
        <begin position="13"/>
        <end position="163"/>
    </location>
</feature>
<dbReference type="Proteomes" id="UP000275256">
    <property type="component" value="Unassembled WGS sequence"/>
</dbReference>
<dbReference type="InterPro" id="IPR012674">
    <property type="entry name" value="Calycin"/>
</dbReference>
<evidence type="ECO:0000313" key="3">
    <source>
        <dbReference type="EMBL" id="RMB62350.1"/>
    </source>
</evidence>
<organism evidence="3 4">
    <name type="scientific">Tessaracoccus antarcticus</name>
    <dbReference type="NCBI Taxonomy" id="2479848"/>
    <lineage>
        <taxon>Bacteria</taxon>
        <taxon>Bacillati</taxon>
        <taxon>Actinomycetota</taxon>
        <taxon>Actinomycetes</taxon>
        <taxon>Propionibacteriales</taxon>
        <taxon>Propionibacteriaceae</taxon>
        <taxon>Tessaracoccus</taxon>
    </lineage>
</organism>
<name>A0A3M0GC52_9ACTN</name>
<protein>
    <recommendedName>
        <fullName evidence="1">Peroxynitrite isomerase</fullName>
        <ecNumber evidence="1">5.99.-.-</ecNumber>
    </recommendedName>
    <alternativeName>
        <fullName evidence="1">Ferric nitrobindin</fullName>
        <shortName evidence="1">Nb(III)</shortName>
    </alternativeName>
</protein>
<evidence type="ECO:0000256" key="1">
    <source>
        <dbReference type="HAMAP-Rule" id="MF_01297"/>
    </source>
</evidence>
<evidence type="ECO:0000313" key="4">
    <source>
        <dbReference type="Proteomes" id="UP000275256"/>
    </source>
</evidence>
<comment type="domain">
    <text evidence="1">Forms a 10-stranded antiparallel beta-barrel structure able to accommodate a hydrophobic ligand in its interior. In fact, this fold hosts the heme group, which is located in a wide surface cleft.</text>
</comment>
<keyword evidence="1" id="KW-0413">Isomerase</keyword>
<dbReference type="Gene3D" id="2.40.128.20">
    <property type="match status" value="1"/>
</dbReference>
<dbReference type="InterPro" id="IPR045165">
    <property type="entry name" value="Nitrobindin"/>
</dbReference>
<comment type="function">
    <text evidence="1">Heme-binding protein able to scavenge peroxynitrite and to protect free L-tyrosine against peroxynitrite-mediated nitration, by acting as a peroxynitrite isomerase that converts peroxynitrite to nitrate. Therefore, this protein likely plays a role in peroxynitrite sensing and in the detoxification of reactive nitrogen and oxygen species (RNS and ROS, respectively). Is able to bind nitric oxide (NO) in vitro, but may act as a sensor of peroxynitrite levels in vivo.</text>
</comment>
<feature type="short sequence motif" description="GXWXGXG" evidence="1">
    <location>
        <begin position="21"/>
        <end position="27"/>
    </location>
</feature>
<dbReference type="CDD" id="cd07828">
    <property type="entry name" value="lipocalin_heme-bd-THAP4-like"/>
    <property type="match status" value="1"/>
</dbReference>
<comment type="caution">
    <text evidence="1">Lacks conserved residue(s) required for the propagation of feature annotation.</text>
</comment>
<dbReference type="EC" id="5.99.-.-" evidence="1"/>
<comment type="pathway">
    <text evidence="1">Nitrogen metabolism.</text>
</comment>
<evidence type="ECO:0000259" key="2">
    <source>
        <dbReference type="Pfam" id="PF08768"/>
    </source>
</evidence>